<feature type="domain" description="H-type lectin" evidence="4">
    <location>
        <begin position="232"/>
        <end position="293"/>
    </location>
</feature>
<evidence type="ECO:0000313" key="5">
    <source>
        <dbReference type="Proteomes" id="UP000515135"/>
    </source>
</evidence>
<keyword evidence="3" id="KW-1133">Transmembrane helix</keyword>
<dbReference type="Proteomes" id="UP000515135">
    <property type="component" value="Unplaced"/>
</dbReference>
<dbReference type="OrthoDB" id="6109395at2759"/>
<dbReference type="SUPFAM" id="SSF141086">
    <property type="entry name" value="Agglutinin HPA-like"/>
    <property type="match status" value="1"/>
</dbReference>
<evidence type="ECO:0000256" key="1">
    <source>
        <dbReference type="SAM" id="Coils"/>
    </source>
</evidence>
<dbReference type="Gene3D" id="2.60.40.2080">
    <property type="match status" value="1"/>
</dbReference>
<organism evidence="5 6">
    <name type="scientific">Branchiostoma belcheri</name>
    <name type="common">Amphioxus</name>
    <dbReference type="NCBI Taxonomy" id="7741"/>
    <lineage>
        <taxon>Eukaryota</taxon>
        <taxon>Metazoa</taxon>
        <taxon>Chordata</taxon>
        <taxon>Cephalochordata</taxon>
        <taxon>Leptocardii</taxon>
        <taxon>Amphioxiformes</taxon>
        <taxon>Branchiostomatidae</taxon>
        <taxon>Branchiostoma</taxon>
    </lineage>
</organism>
<protein>
    <submittedName>
        <fullName evidence="6">Uncharacterized protein LOC109472386</fullName>
    </submittedName>
</protein>
<keyword evidence="1" id="KW-0175">Coiled coil</keyword>
<dbReference type="GO" id="GO:0007155">
    <property type="term" value="P:cell adhesion"/>
    <property type="evidence" value="ECO:0007669"/>
    <property type="project" value="InterPro"/>
</dbReference>
<keyword evidence="3" id="KW-0472">Membrane</keyword>
<dbReference type="GeneID" id="109472386"/>
<dbReference type="InterPro" id="IPR019019">
    <property type="entry name" value="H-type_lectin_domain"/>
</dbReference>
<keyword evidence="5" id="KW-1185">Reference proteome</keyword>
<feature type="coiled-coil region" evidence="1">
    <location>
        <begin position="152"/>
        <end position="200"/>
    </location>
</feature>
<feature type="transmembrane region" description="Helical" evidence="3">
    <location>
        <begin position="95"/>
        <end position="115"/>
    </location>
</feature>
<name>A0A6P4Z194_BRABE</name>
<dbReference type="RefSeq" id="XP_019627714.1">
    <property type="nucleotide sequence ID" value="XM_019772155.1"/>
</dbReference>
<keyword evidence="3" id="KW-0812">Transmembrane</keyword>
<dbReference type="AlphaFoldDB" id="A0A6P4Z194"/>
<dbReference type="Pfam" id="PF09458">
    <property type="entry name" value="H_lectin"/>
    <property type="match status" value="1"/>
</dbReference>
<dbReference type="InterPro" id="IPR037221">
    <property type="entry name" value="H-type_lectin_dom_sf"/>
</dbReference>
<dbReference type="KEGG" id="bbel:109472386"/>
<proteinExistence type="predicted"/>
<reference evidence="6" key="1">
    <citation type="submission" date="2025-08" db="UniProtKB">
        <authorList>
            <consortium name="RefSeq"/>
        </authorList>
    </citation>
    <scope>IDENTIFICATION</scope>
    <source>
        <tissue evidence="6">Gonad</tissue>
    </source>
</reference>
<evidence type="ECO:0000256" key="3">
    <source>
        <dbReference type="SAM" id="Phobius"/>
    </source>
</evidence>
<feature type="compositionally biased region" description="Polar residues" evidence="2">
    <location>
        <begin position="10"/>
        <end position="34"/>
    </location>
</feature>
<evidence type="ECO:0000256" key="2">
    <source>
        <dbReference type="SAM" id="MobiDB-lite"/>
    </source>
</evidence>
<sequence length="295" mass="32381">MYEQAEPVRSSLSGPGSGRTGQQEPTVHLSTSTGRVRYGKAASDKQEDGVETSSDAYEEAEAVKRHATYTSADRAYHSEASGWRRARSFIHSHRSCLAAASAVVLSLIAVGLALACFINEEDTSHLSDTFNDRNQTAAMGCLGGKNKMPEPVQNLEEVIQQLQSVVATMTAKGQKVQEEIQELKTKMTAKDQKIQALEQRPYIERCESGWLGIPWAGLFYGSGERNLYLNATFTTPFRKTPVVTLGFVLLDDAVVKQLRVSAAVSSKSMTRLTVRIRTWADSQPYSAAVHWMACA</sequence>
<evidence type="ECO:0000313" key="6">
    <source>
        <dbReference type="RefSeq" id="XP_019627714.1"/>
    </source>
</evidence>
<dbReference type="GO" id="GO:0030246">
    <property type="term" value="F:carbohydrate binding"/>
    <property type="evidence" value="ECO:0007669"/>
    <property type="project" value="InterPro"/>
</dbReference>
<feature type="region of interest" description="Disordered" evidence="2">
    <location>
        <begin position="1"/>
        <end position="57"/>
    </location>
</feature>
<evidence type="ECO:0000259" key="4">
    <source>
        <dbReference type="Pfam" id="PF09458"/>
    </source>
</evidence>
<gene>
    <name evidence="6" type="primary">LOC109472386</name>
</gene>
<accession>A0A6P4Z194</accession>